<dbReference type="RefSeq" id="WP_058122574.1">
    <property type="nucleotide sequence ID" value="NZ_CYRX01000009.1"/>
</dbReference>
<protein>
    <submittedName>
        <fullName evidence="9">Fatty acid hydroxylase superfamily protein</fullName>
    </submittedName>
</protein>
<dbReference type="GO" id="GO:0050479">
    <property type="term" value="F:glyceryl-ether monooxygenase activity"/>
    <property type="evidence" value="ECO:0007669"/>
    <property type="project" value="TreeGrafter"/>
</dbReference>
<evidence type="ECO:0000256" key="1">
    <source>
        <dbReference type="ARBA" id="ARBA00004127"/>
    </source>
</evidence>
<evidence type="ECO:0000313" key="9">
    <source>
        <dbReference type="EMBL" id="CUH59354.1"/>
    </source>
</evidence>
<evidence type="ECO:0000256" key="5">
    <source>
        <dbReference type="ARBA" id="ARBA00023098"/>
    </source>
</evidence>
<reference evidence="9 10" key="1">
    <citation type="submission" date="2015-09" db="EMBL/GenBank/DDBJ databases">
        <authorList>
            <consortium name="Swine Surveillance"/>
        </authorList>
    </citation>
    <scope>NUCLEOTIDE SEQUENCE [LARGE SCALE GENOMIC DNA]</scope>
    <source>
        <strain evidence="9 10">CECT 5294</strain>
    </source>
</reference>
<comment type="subcellular location">
    <subcellularLocation>
        <location evidence="1">Endomembrane system</location>
        <topology evidence="1">Multi-pass membrane protein</topology>
    </subcellularLocation>
</comment>
<organism evidence="9 10">
    <name type="scientific">Thalassobacter stenotrophicus</name>
    <dbReference type="NCBI Taxonomy" id="266809"/>
    <lineage>
        <taxon>Bacteria</taxon>
        <taxon>Pseudomonadati</taxon>
        <taxon>Pseudomonadota</taxon>
        <taxon>Alphaproteobacteria</taxon>
        <taxon>Rhodobacterales</taxon>
        <taxon>Roseobacteraceae</taxon>
        <taxon>Thalassobacter</taxon>
    </lineage>
</organism>
<accession>A0A0N7LT05</accession>
<evidence type="ECO:0000256" key="3">
    <source>
        <dbReference type="ARBA" id="ARBA00022989"/>
    </source>
</evidence>
<evidence type="ECO:0000256" key="2">
    <source>
        <dbReference type="ARBA" id="ARBA00022692"/>
    </source>
</evidence>
<proteinExistence type="predicted"/>
<dbReference type="GO" id="GO:0016020">
    <property type="term" value="C:membrane"/>
    <property type="evidence" value="ECO:0007669"/>
    <property type="project" value="GOC"/>
</dbReference>
<feature type="domain" description="Fatty acid hydroxylase" evidence="8">
    <location>
        <begin position="91"/>
        <end position="227"/>
    </location>
</feature>
<dbReference type="GO" id="GO:0012505">
    <property type="term" value="C:endomembrane system"/>
    <property type="evidence" value="ECO:0007669"/>
    <property type="project" value="UniProtKB-SubCell"/>
</dbReference>
<feature type="transmembrane region" description="Helical" evidence="7">
    <location>
        <begin position="6"/>
        <end position="26"/>
    </location>
</feature>
<name>A0A0N7LT05_9RHOB</name>
<keyword evidence="2 7" id="KW-0812">Transmembrane</keyword>
<feature type="transmembrane region" description="Helical" evidence="7">
    <location>
        <begin position="47"/>
        <end position="69"/>
    </location>
</feature>
<dbReference type="GO" id="GO:0008610">
    <property type="term" value="P:lipid biosynthetic process"/>
    <property type="evidence" value="ECO:0007669"/>
    <property type="project" value="InterPro"/>
</dbReference>
<keyword evidence="3 7" id="KW-1133">Transmembrane helix</keyword>
<dbReference type="InterPro" id="IPR006694">
    <property type="entry name" value="Fatty_acid_hydroxylase"/>
</dbReference>
<keyword evidence="4" id="KW-0560">Oxidoreductase</keyword>
<dbReference type="EMBL" id="CYRX01000009">
    <property type="protein sequence ID" value="CUH59354.1"/>
    <property type="molecule type" value="Genomic_DNA"/>
</dbReference>
<evidence type="ECO:0000313" key="10">
    <source>
        <dbReference type="Proteomes" id="UP000051298"/>
    </source>
</evidence>
<feature type="transmembrane region" description="Helical" evidence="7">
    <location>
        <begin position="84"/>
        <end position="103"/>
    </location>
</feature>
<dbReference type="STRING" id="266809.PM03_14125"/>
<dbReference type="Proteomes" id="UP000051298">
    <property type="component" value="Unassembled WGS sequence"/>
</dbReference>
<dbReference type="eggNOG" id="COG3000">
    <property type="taxonomic scope" value="Bacteria"/>
</dbReference>
<keyword evidence="6 7" id="KW-0472">Membrane</keyword>
<keyword evidence="5" id="KW-0443">Lipid metabolism</keyword>
<evidence type="ECO:0000256" key="7">
    <source>
        <dbReference type="SAM" id="Phobius"/>
    </source>
</evidence>
<gene>
    <name evidence="9" type="ORF">THS5294_00638</name>
</gene>
<evidence type="ECO:0000259" key="8">
    <source>
        <dbReference type="Pfam" id="PF04116"/>
    </source>
</evidence>
<dbReference type="PANTHER" id="PTHR21624:SF1">
    <property type="entry name" value="ALKYLGLYCEROL MONOOXYGENASE"/>
    <property type="match status" value="1"/>
</dbReference>
<dbReference type="PANTHER" id="PTHR21624">
    <property type="entry name" value="STEROL DESATURASE-RELATED PROTEIN"/>
    <property type="match status" value="1"/>
</dbReference>
<evidence type="ECO:0000256" key="4">
    <source>
        <dbReference type="ARBA" id="ARBA00023002"/>
    </source>
</evidence>
<dbReference type="GO" id="GO:0006643">
    <property type="term" value="P:membrane lipid metabolic process"/>
    <property type="evidence" value="ECO:0007669"/>
    <property type="project" value="TreeGrafter"/>
</dbReference>
<dbReference type="InterPro" id="IPR051689">
    <property type="entry name" value="Sterol_desaturase/TMEM195"/>
</dbReference>
<sequence>MDNEVIIRLSIFLGLFVILASVEWYAPRRARVQSRSGRWLTNWGMTIANTLALRALAIALPFLAVGAAIDAEVQGYGLFNMLELPLALNLVLTILIFDFAIWLQHLITHKVPLLWRLHQVHHSDRDLDVTSAIRFHPLEIAFSMLIKIGLVYALGPAALAVIAFEILLNATAMFNHANIAIPKRVDRWLRMFIVTPDMHRVHHSDQRSEHDSNYGFALSIWDRAFGTYIPQPDKGHDGMTVGLRWQDSRTARLDWALLLPFRNR</sequence>
<evidence type="ECO:0000256" key="6">
    <source>
        <dbReference type="ARBA" id="ARBA00023136"/>
    </source>
</evidence>
<dbReference type="AlphaFoldDB" id="A0A0N7LT05"/>
<dbReference type="GO" id="GO:0005506">
    <property type="term" value="F:iron ion binding"/>
    <property type="evidence" value="ECO:0007669"/>
    <property type="project" value="InterPro"/>
</dbReference>
<dbReference type="Pfam" id="PF04116">
    <property type="entry name" value="FA_hydroxylase"/>
    <property type="match status" value="1"/>
</dbReference>
<feature type="transmembrane region" description="Helical" evidence="7">
    <location>
        <begin position="144"/>
        <end position="168"/>
    </location>
</feature>